<feature type="domain" description="GGDEF" evidence="4">
    <location>
        <begin position="71"/>
        <end position="205"/>
    </location>
</feature>
<comment type="caution">
    <text evidence="5">The sequence shown here is derived from an EMBL/GenBank/DDBJ whole genome shotgun (WGS) entry which is preliminary data.</text>
</comment>
<dbReference type="NCBIfam" id="TIGR00254">
    <property type="entry name" value="GGDEF"/>
    <property type="match status" value="1"/>
</dbReference>
<dbReference type="Gene3D" id="3.30.70.270">
    <property type="match status" value="1"/>
</dbReference>
<dbReference type="InterPro" id="IPR000160">
    <property type="entry name" value="GGDEF_dom"/>
</dbReference>
<dbReference type="SMART" id="SM00267">
    <property type="entry name" value="GGDEF"/>
    <property type="match status" value="1"/>
</dbReference>
<sequence>MTRQEWKIRLLLNILKEISERYDEILEENKKLLEQLHREATTDQLTGLLNRKALLEELKKEIAKIKRHNKETLCLCFVDMDFFKKINDTYGHAEGDKVLKEFAKILKSNVRVYDIVGRWGGDEFILGIINCEYFNDPKVCKKCPIFERISKNVKALGNKYNIPLNVSCGVAKIPSEVKDLEKALQLADKRLYTAKKLGKGRVIVD</sequence>
<dbReference type="AlphaFoldDB" id="A0A9D0YS42"/>
<dbReference type="InterPro" id="IPR050469">
    <property type="entry name" value="Diguanylate_Cyclase"/>
</dbReference>
<dbReference type="CDD" id="cd01949">
    <property type="entry name" value="GGDEF"/>
    <property type="match status" value="1"/>
</dbReference>
<accession>A0A9D0YS42</accession>
<organism evidence="5 6">
    <name type="scientific">Aquifex aeolicus</name>
    <dbReference type="NCBI Taxonomy" id="63363"/>
    <lineage>
        <taxon>Bacteria</taxon>
        <taxon>Pseudomonadati</taxon>
        <taxon>Aquificota</taxon>
        <taxon>Aquificia</taxon>
        <taxon>Aquificales</taxon>
        <taxon>Aquificaceae</taxon>
        <taxon>Aquifex</taxon>
    </lineage>
</organism>
<reference evidence="5" key="1">
    <citation type="journal article" date="2020" name="ISME J.">
        <title>Gammaproteobacteria mediating utilization of methyl-, sulfur- and petroleum organic compounds in deep ocean hydrothermal plumes.</title>
        <authorList>
            <person name="Zhou Z."/>
            <person name="Liu Y."/>
            <person name="Pan J."/>
            <person name="Cron B.R."/>
            <person name="Toner B.M."/>
            <person name="Anantharaman K."/>
            <person name="Breier J.A."/>
            <person name="Dick G.J."/>
            <person name="Li M."/>
        </authorList>
    </citation>
    <scope>NUCLEOTIDE SEQUENCE</scope>
    <source>
        <strain evidence="5">SZUA-1501</strain>
    </source>
</reference>
<dbReference type="FunFam" id="3.30.70.270:FF:000001">
    <property type="entry name" value="Diguanylate cyclase domain protein"/>
    <property type="match status" value="1"/>
</dbReference>
<evidence type="ECO:0000313" key="6">
    <source>
        <dbReference type="Proteomes" id="UP000606463"/>
    </source>
</evidence>
<evidence type="ECO:0000256" key="2">
    <source>
        <dbReference type="ARBA" id="ARBA00034247"/>
    </source>
</evidence>
<dbReference type="InterPro" id="IPR043128">
    <property type="entry name" value="Rev_trsase/Diguanyl_cyclase"/>
</dbReference>
<evidence type="ECO:0000313" key="5">
    <source>
        <dbReference type="EMBL" id="HIP98717.1"/>
    </source>
</evidence>
<dbReference type="SUPFAM" id="SSF55073">
    <property type="entry name" value="Nucleotide cyclase"/>
    <property type="match status" value="1"/>
</dbReference>
<proteinExistence type="predicted"/>
<dbReference type="Pfam" id="PF00990">
    <property type="entry name" value="GGDEF"/>
    <property type="match status" value="1"/>
</dbReference>
<dbReference type="PANTHER" id="PTHR45138">
    <property type="entry name" value="REGULATORY COMPONENTS OF SENSORY TRANSDUCTION SYSTEM"/>
    <property type="match status" value="1"/>
</dbReference>
<dbReference type="PROSITE" id="PS50887">
    <property type="entry name" value="GGDEF"/>
    <property type="match status" value="1"/>
</dbReference>
<evidence type="ECO:0000259" key="4">
    <source>
        <dbReference type="PROSITE" id="PS50887"/>
    </source>
</evidence>
<dbReference type="PANTHER" id="PTHR45138:SF9">
    <property type="entry name" value="DIGUANYLATE CYCLASE DGCM-RELATED"/>
    <property type="match status" value="1"/>
</dbReference>
<dbReference type="EC" id="2.7.7.65" evidence="1"/>
<comment type="catalytic activity">
    <reaction evidence="2">
        <text>2 GTP = 3',3'-c-di-GMP + 2 diphosphate</text>
        <dbReference type="Rhea" id="RHEA:24898"/>
        <dbReference type="ChEBI" id="CHEBI:33019"/>
        <dbReference type="ChEBI" id="CHEBI:37565"/>
        <dbReference type="ChEBI" id="CHEBI:58805"/>
        <dbReference type="EC" id="2.7.7.65"/>
    </reaction>
</comment>
<dbReference type="GO" id="GO:0052621">
    <property type="term" value="F:diguanylate cyclase activity"/>
    <property type="evidence" value="ECO:0007669"/>
    <property type="project" value="UniProtKB-EC"/>
</dbReference>
<dbReference type="EMBL" id="DQVE01000051">
    <property type="protein sequence ID" value="HIP98717.1"/>
    <property type="molecule type" value="Genomic_DNA"/>
</dbReference>
<feature type="coiled-coil region" evidence="3">
    <location>
        <begin position="8"/>
        <end position="75"/>
    </location>
</feature>
<evidence type="ECO:0000256" key="1">
    <source>
        <dbReference type="ARBA" id="ARBA00012528"/>
    </source>
</evidence>
<keyword evidence="3" id="KW-0175">Coiled coil</keyword>
<dbReference type="InterPro" id="IPR029787">
    <property type="entry name" value="Nucleotide_cyclase"/>
</dbReference>
<protein>
    <recommendedName>
        <fullName evidence="1">diguanylate cyclase</fullName>
        <ecNumber evidence="1">2.7.7.65</ecNumber>
    </recommendedName>
</protein>
<name>A0A9D0YS42_AQUAO</name>
<dbReference type="Proteomes" id="UP000606463">
    <property type="component" value="Unassembled WGS sequence"/>
</dbReference>
<gene>
    <name evidence="5" type="ORF">EYH37_05085</name>
</gene>
<evidence type="ECO:0000256" key="3">
    <source>
        <dbReference type="SAM" id="Coils"/>
    </source>
</evidence>